<evidence type="ECO:0008006" key="5">
    <source>
        <dbReference type="Google" id="ProtNLM"/>
    </source>
</evidence>
<dbReference type="EMBL" id="BQKY01000003">
    <property type="protein sequence ID" value="GJN88540.1"/>
    <property type="molecule type" value="Genomic_DNA"/>
</dbReference>
<accession>A0AAV5GFN2</accession>
<dbReference type="Gene3D" id="2.40.40.10">
    <property type="entry name" value="RlpA-like domain"/>
    <property type="match status" value="1"/>
</dbReference>
<dbReference type="PANTHER" id="PTHR31836">
    <property type="match status" value="1"/>
</dbReference>
<gene>
    <name evidence="3" type="ORF">Rhopal_001506-T1</name>
</gene>
<sequence>MKTAVVLAAAAALSLSAAPAAHASSSSHGHDAAAHARRFSRVLRAPAPDAQPVIDLEALPAANETSLAVNGTDGHRLMKRGYSGRATFFAPGLGACGTYSSASDYVSRDRTGRTAGSAGAGSKIVALNEAQYGDLGAVSSWCFQTITISYGGKTAQAQVTDACPTCPYGGLDMSPALFKHFADESVGVFYMNWSSGSDAAAQKAKEEKEAADAAASSSAAAAAASSSSAAAAWASSSSSRHAAWASSSSSAQAAWLSSSSASAAAASSSSAAAAAASVSSASVASAASVASEAAAASAASASAAAAGSSISSLPTETSTLSSATITESASSEVASATGVAKVAAQPIPAGAIGGNLDGIAQLVIAMGNVVAAQAVVAKS</sequence>
<dbReference type="SUPFAM" id="SSF50685">
    <property type="entry name" value="Barwin-like endoglucanases"/>
    <property type="match status" value="1"/>
</dbReference>
<name>A0AAV5GFN2_9BASI</name>
<protein>
    <recommendedName>
        <fullName evidence="5">RlpA-like protein double-psi beta-barrel domain-containing protein</fullName>
    </recommendedName>
</protein>
<dbReference type="CDD" id="cd22191">
    <property type="entry name" value="DPBB_RlpA_EXP_N-like"/>
    <property type="match status" value="1"/>
</dbReference>
<reference evidence="3 4" key="1">
    <citation type="submission" date="2021-12" db="EMBL/GenBank/DDBJ databases">
        <title>High titer production of polyol ester of fatty acids by Rhodotorula paludigena BS15 towards product separation-free biomass refinery.</title>
        <authorList>
            <person name="Mano J."/>
            <person name="Ono H."/>
            <person name="Tanaka T."/>
            <person name="Naito K."/>
            <person name="Sushida H."/>
            <person name="Ike M."/>
            <person name="Tokuyasu K."/>
            <person name="Kitaoka M."/>
        </authorList>
    </citation>
    <scope>NUCLEOTIDE SEQUENCE [LARGE SCALE GENOMIC DNA]</scope>
    <source>
        <strain evidence="3 4">BS15</strain>
    </source>
</reference>
<evidence type="ECO:0000256" key="2">
    <source>
        <dbReference type="SAM" id="SignalP"/>
    </source>
</evidence>
<comment type="caution">
    <text evidence="3">The sequence shown here is derived from an EMBL/GenBank/DDBJ whole genome shotgun (WGS) entry which is preliminary data.</text>
</comment>
<keyword evidence="4" id="KW-1185">Reference proteome</keyword>
<proteinExistence type="predicted"/>
<feature type="chain" id="PRO_5043674798" description="RlpA-like protein double-psi beta-barrel domain-containing protein" evidence="2">
    <location>
        <begin position="24"/>
        <end position="379"/>
    </location>
</feature>
<feature type="signal peptide" evidence="2">
    <location>
        <begin position="1"/>
        <end position="23"/>
    </location>
</feature>
<dbReference type="AlphaFoldDB" id="A0AAV5GFN2"/>
<keyword evidence="1 2" id="KW-0732">Signal</keyword>
<dbReference type="PANTHER" id="PTHR31836:SF28">
    <property type="entry name" value="SRCR DOMAIN-CONTAINING PROTEIN-RELATED"/>
    <property type="match status" value="1"/>
</dbReference>
<evidence type="ECO:0000313" key="3">
    <source>
        <dbReference type="EMBL" id="GJN88540.1"/>
    </source>
</evidence>
<organism evidence="3 4">
    <name type="scientific">Rhodotorula paludigena</name>
    <dbReference type="NCBI Taxonomy" id="86838"/>
    <lineage>
        <taxon>Eukaryota</taxon>
        <taxon>Fungi</taxon>
        <taxon>Dikarya</taxon>
        <taxon>Basidiomycota</taxon>
        <taxon>Pucciniomycotina</taxon>
        <taxon>Microbotryomycetes</taxon>
        <taxon>Sporidiobolales</taxon>
        <taxon>Sporidiobolaceae</taxon>
        <taxon>Rhodotorula</taxon>
    </lineage>
</organism>
<dbReference type="InterPro" id="IPR051477">
    <property type="entry name" value="Expansin_CellWall"/>
</dbReference>
<dbReference type="Proteomes" id="UP001342314">
    <property type="component" value="Unassembled WGS sequence"/>
</dbReference>
<dbReference type="InterPro" id="IPR036908">
    <property type="entry name" value="RlpA-like_sf"/>
</dbReference>
<evidence type="ECO:0000313" key="4">
    <source>
        <dbReference type="Proteomes" id="UP001342314"/>
    </source>
</evidence>
<evidence type="ECO:0000256" key="1">
    <source>
        <dbReference type="ARBA" id="ARBA00022729"/>
    </source>
</evidence>